<dbReference type="InterPro" id="IPR001316">
    <property type="entry name" value="Pept_S1A_streptogrisin"/>
</dbReference>
<dbReference type="Pfam" id="PF02983">
    <property type="entry name" value="Pro_Al_protease"/>
    <property type="match status" value="1"/>
</dbReference>
<comment type="similarity">
    <text evidence="1">Belongs to the peptidase S1 family.</text>
</comment>
<protein>
    <submittedName>
        <fullName evidence="12">S1 family peptidase</fullName>
    </submittedName>
</protein>
<dbReference type="InterPro" id="IPR035070">
    <property type="entry name" value="Streptogrisin_prodomain"/>
</dbReference>
<dbReference type="Proteomes" id="UP000265581">
    <property type="component" value="Unassembled WGS sequence"/>
</dbReference>
<feature type="disulfide bond" evidence="9">
    <location>
        <begin position="283"/>
        <end position="293"/>
    </location>
</feature>
<dbReference type="Gene3D" id="2.40.10.10">
    <property type="entry name" value="Trypsin-like serine proteases"/>
    <property type="match status" value="2"/>
</dbReference>
<evidence type="ECO:0000256" key="9">
    <source>
        <dbReference type="PIRSR" id="PIRSR001134-2"/>
    </source>
</evidence>
<sequence>MERRMRVLTGAAAVAAAAAAVFGQQAGAAEPGPGTTPDRTSMAGAMQRDLGLSASEVDARLADEKAATRSEKKAREQLGASFGGAWFDAASGRLVVGTTGEAASSLSSSSTQVRQVARSEQQLTGYQAKLDATKASAPASVPGWYVDVTTNKVVVQSRAAGVAQAKAFVKKAGVPASAVTVEVSSEAPRALDVVGGNAYYIGGARCSVGFAVTGGFVTAGHCGTTGSTTSSPSGTFAGSSFPGNDYAYVKTPGQALIGAVNDYAGGTVRVQGSSDAPVGSSICRSGSTTGWRCGTIQARNASVTYVEGTITGLIRTSACAEPGDSGGSAISGTQAQGVTSGGSGNCSVGGTTYFQPVNEILGAYGVSLITS</sequence>
<evidence type="ECO:0000256" key="5">
    <source>
        <dbReference type="ARBA" id="ARBA00022825"/>
    </source>
</evidence>
<dbReference type="Gene3D" id="3.30.300.50">
    <property type="match status" value="2"/>
</dbReference>
<gene>
    <name evidence="12" type="ORF">DX116_04220</name>
</gene>
<keyword evidence="6" id="KW-0865">Zymogen</keyword>
<evidence type="ECO:0000256" key="8">
    <source>
        <dbReference type="PIRSR" id="PIRSR001134-1"/>
    </source>
</evidence>
<feature type="disulfide bond" evidence="9">
    <location>
        <begin position="206"/>
        <end position="222"/>
    </location>
</feature>
<keyword evidence="2" id="KW-0645">Protease</keyword>
<organism evidence="12 13">
    <name type="scientific">Aeromicrobium endophyticum</name>
    <dbReference type="NCBI Taxonomy" id="2292704"/>
    <lineage>
        <taxon>Bacteria</taxon>
        <taxon>Bacillati</taxon>
        <taxon>Actinomycetota</taxon>
        <taxon>Actinomycetes</taxon>
        <taxon>Propionibacteriales</taxon>
        <taxon>Nocardioidaceae</taxon>
        <taxon>Aeromicrobium</taxon>
    </lineage>
</organism>
<dbReference type="InterPro" id="IPR009003">
    <property type="entry name" value="Peptidase_S1_PA"/>
</dbReference>
<feature type="chain" id="PRO_5016818900" evidence="10">
    <location>
        <begin position="29"/>
        <end position="371"/>
    </location>
</feature>
<dbReference type="AlphaFoldDB" id="A0A371PA38"/>
<keyword evidence="4" id="KW-0378">Hydrolase</keyword>
<feature type="active site" description="Charge relay system" evidence="8">
    <location>
        <position position="221"/>
    </location>
</feature>
<feature type="disulfide bond" evidence="9">
    <location>
        <begin position="319"/>
        <end position="346"/>
    </location>
</feature>
<evidence type="ECO:0000256" key="2">
    <source>
        <dbReference type="ARBA" id="ARBA00022670"/>
    </source>
</evidence>
<reference evidence="12 13" key="1">
    <citation type="submission" date="2018-08" db="EMBL/GenBank/DDBJ databases">
        <title>Aeromicrobium sp. M2KJ-4, whole genome shotgun sequence.</title>
        <authorList>
            <person name="Tuo L."/>
        </authorList>
    </citation>
    <scope>NUCLEOTIDE SEQUENCE [LARGE SCALE GENOMIC DNA]</scope>
    <source>
        <strain evidence="12 13">M2KJ-4</strain>
    </source>
</reference>
<feature type="domain" description="Peptidase S1A alpha-lytic prodomain" evidence="11">
    <location>
        <begin position="118"/>
        <end position="176"/>
    </location>
</feature>
<dbReference type="InterPro" id="IPR043504">
    <property type="entry name" value="Peptidase_S1_PA_chymotrypsin"/>
</dbReference>
<dbReference type="PRINTS" id="PR00861">
    <property type="entry name" value="ALYTICPTASE"/>
</dbReference>
<keyword evidence="7 9" id="KW-1015">Disulfide bond</keyword>
<evidence type="ECO:0000256" key="6">
    <source>
        <dbReference type="ARBA" id="ARBA00023145"/>
    </source>
</evidence>
<evidence type="ECO:0000256" key="10">
    <source>
        <dbReference type="SAM" id="SignalP"/>
    </source>
</evidence>
<evidence type="ECO:0000259" key="11">
    <source>
        <dbReference type="Pfam" id="PF02983"/>
    </source>
</evidence>
<dbReference type="InterPro" id="IPR037295">
    <property type="entry name" value="Alpha-lytic_protease_prodomain"/>
</dbReference>
<dbReference type="PIRSF" id="PIRSF001134">
    <property type="entry name" value="Streptogrisin"/>
    <property type="match status" value="1"/>
</dbReference>
<dbReference type="OrthoDB" id="3744945at2"/>
<keyword evidence="3 10" id="KW-0732">Signal</keyword>
<keyword evidence="13" id="KW-1185">Reference proteome</keyword>
<evidence type="ECO:0000313" key="13">
    <source>
        <dbReference type="Proteomes" id="UP000265581"/>
    </source>
</evidence>
<name>A0A371PA38_9ACTN</name>
<dbReference type="GO" id="GO:0005576">
    <property type="term" value="C:extracellular region"/>
    <property type="evidence" value="ECO:0007669"/>
    <property type="project" value="InterPro"/>
</dbReference>
<proteinExistence type="inferred from homology"/>
<evidence type="ECO:0000256" key="1">
    <source>
        <dbReference type="ARBA" id="ARBA00007664"/>
    </source>
</evidence>
<accession>A0A371PA38</accession>
<dbReference type="SUPFAM" id="SSF54806">
    <property type="entry name" value="Alpha-lytic protease prodomain"/>
    <property type="match status" value="1"/>
</dbReference>
<comment type="caution">
    <text evidence="12">The sequence shown here is derived from an EMBL/GenBank/DDBJ whole genome shotgun (WGS) entry which is preliminary data.</text>
</comment>
<dbReference type="GO" id="GO:0004252">
    <property type="term" value="F:serine-type endopeptidase activity"/>
    <property type="evidence" value="ECO:0007669"/>
    <property type="project" value="InterPro"/>
</dbReference>
<evidence type="ECO:0000256" key="7">
    <source>
        <dbReference type="ARBA" id="ARBA00023157"/>
    </source>
</evidence>
<dbReference type="SUPFAM" id="SSF50494">
    <property type="entry name" value="Trypsin-like serine proteases"/>
    <property type="match status" value="1"/>
</dbReference>
<evidence type="ECO:0000313" key="12">
    <source>
        <dbReference type="EMBL" id="REK72814.1"/>
    </source>
</evidence>
<dbReference type="GO" id="GO:0006508">
    <property type="term" value="P:proteolysis"/>
    <property type="evidence" value="ECO:0007669"/>
    <property type="project" value="UniProtKB-KW"/>
</dbReference>
<dbReference type="CDD" id="cd21112">
    <property type="entry name" value="alphaLP-like"/>
    <property type="match status" value="1"/>
</dbReference>
<dbReference type="InterPro" id="IPR004236">
    <property type="entry name" value="Pept_S1_alpha_lytic"/>
</dbReference>
<keyword evidence="5" id="KW-0720">Serine protease</keyword>
<dbReference type="EMBL" id="QUBR01000001">
    <property type="protein sequence ID" value="REK72814.1"/>
    <property type="molecule type" value="Genomic_DNA"/>
</dbReference>
<evidence type="ECO:0000256" key="4">
    <source>
        <dbReference type="ARBA" id="ARBA00022801"/>
    </source>
</evidence>
<evidence type="ECO:0000256" key="3">
    <source>
        <dbReference type="ARBA" id="ARBA00022729"/>
    </source>
</evidence>
<feature type="active site" description="Charge relay system" evidence="8">
    <location>
        <position position="245"/>
    </location>
</feature>
<feature type="active site" description="Charge relay system" evidence="8">
    <location>
        <position position="325"/>
    </location>
</feature>
<feature type="signal peptide" evidence="10">
    <location>
        <begin position="1"/>
        <end position="28"/>
    </location>
</feature>